<protein>
    <submittedName>
        <fullName evidence="1">Uncharacterized protein</fullName>
    </submittedName>
</protein>
<dbReference type="RefSeq" id="WP_359210572.1">
    <property type="nucleotide sequence ID" value="NZ_JBEZAM010000030.1"/>
</dbReference>
<accession>A0ABV3CZS9</accession>
<gene>
    <name evidence="1" type="ORF">AB0A76_21270</name>
</gene>
<evidence type="ECO:0000313" key="2">
    <source>
        <dbReference type="Proteomes" id="UP001551210"/>
    </source>
</evidence>
<sequence length="42" mass="4705">MLREARRTLDAEQLRTASRQQHQLISALARTTAALAREAGSR</sequence>
<organism evidence="1 2">
    <name type="scientific">Streptomyces exfoliatus</name>
    <name type="common">Streptomyces hydrogenans</name>
    <dbReference type="NCBI Taxonomy" id="1905"/>
    <lineage>
        <taxon>Bacteria</taxon>
        <taxon>Bacillati</taxon>
        <taxon>Actinomycetota</taxon>
        <taxon>Actinomycetes</taxon>
        <taxon>Kitasatosporales</taxon>
        <taxon>Streptomycetaceae</taxon>
        <taxon>Streptomyces</taxon>
    </lineage>
</organism>
<proteinExistence type="predicted"/>
<keyword evidence="2" id="KW-1185">Reference proteome</keyword>
<name>A0ABV3CZS9_STREX</name>
<dbReference type="Proteomes" id="UP001551210">
    <property type="component" value="Unassembled WGS sequence"/>
</dbReference>
<comment type="caution">
    <text evidence="1">The sequence shown here is derived from an EMBL/GenBank/DDBJ whole genome shotgun (WGS) entry which is preliminary data.</text>
</comment>
<dbReference type="EMBL" id="JBEZAM010000030">
    <property type="protein sequence ID" value="MEU7295715.1"/>
    <property type="molecule type" value="Genomic_DNA"/>
</dbReference>
<reference evidence="1 2" key="1">
    <citation type="submission" date="2024-06" db="EMBL/GenBank/DDBJ databases">
        <title>The Natural Products Discovery Center: Release of the First 8490 Sequenced Strains for Exploring Actinobacteria Biosynthetic Diversity.</title>
        <authorList>
            <person name="Kalkreuter E."/>
            <person name="Kautsar S.A."/>
            <person name="Yang D."/>
            <person name="Bader C.D."/>
            <person name="Teijaro C.N."/>
            <person name="Fluegel L."/>
            <person name="Davis C.M."/>
            <person name="Simpson J.R."/>
            <person name="Lauterbach L."/>
            <person name="Steele A.D."/>
            <person name="Gui C."/>
            <person name="Meng S."/>
            <person name="Li G."/>
            <person name="Viehrig K."/>
            <person name="Ye F."/>
            <person name="Su P."/>
            <person name="Kiefer A.F."/>
            <person name="Nichols A."/>
            <person name="Cepeda A.J."/>
            <person name="Yan W."/>
            <person name="Fan B."/>
            <person name="Jiang Y."/>
            <person name="Adhikari A."/>
            <person name="Zheng C.-J."/>
            <person name="Schuster L."/>
            <person name="Cowan T.M."/>
            <person name="Smanski M.J."/>
            <person name="Chevrette M.G."/>
            <person name="De Carvalho L.P.S."/>
            <person name="Shen B."/>
        </authorList>
    </citation>
    <scope>NUCLEOTIDE SEQUENCE [LARGE SCALE GENOMIC DNA]</scope>
    <source>
        <strain evidence="1 2">NPDC045705</strain>
    </source>
</reference>
<evidence type="ECO:0000313" key="1">
    <source>
        <dbReference type="EMBL" id="MEU7295715.1"/>
    </source>
</evidence>